<dbReference type="VEuPathDB" id="CryptoDB:ChTU502y2012_386g0195"/>
<dbReference type="AlphaFoldDB" id="A0A0S4TH37"/>
<name>A0A0S4TH37_CRYHO</name>
<evidence type="ECO:0000313" key="3">
    <source>
        <dbReference type="EMBL" id="CUV06153.1"/>
    </source>
</evidence>
<protein>
    <submittedName>
        <fullName evidence="3">Uncharacterized protein</fullName>
    </submittedName>
</protein>
<keyword evidence="2" id="KW-0732">Signal</keyword>
<accession>A0A0S4TH37</accession>
<reference evidence="4 5" key="1">
    <citation type="submission" date="2014-11" db="EMBL/GenBank/DDBJ databases">
        <title>Comparative genomic analysis of Cryptosporidium hominis reveals occurrence of genetic recombination in virulent subtypes.</title>
        <authorList>
            <person name="Guo Y."/>
            <person name="Tang K."/>
            <person name="Frace M."/>
            <person name="Li N."/>
            <person name="Roellig D.M."/>
            <person name="Sammons S."/>
            <person name="Knipe K."/>
            <person name="Rowe L."/>
            <person name="Feng Y."/>
            <person name="Xiao L."/>
        </authorList>
    </citation>
    <scope>NUCLEOTIDE SEQUENCE [LARGE SCALE GENOMIC DNA]</scope>
    <source>
        <strain evidence="4">30976</strain>
    </source>
</reference>
<dbReference type="EMBL" id="JTAI01000011">
    <property type="protein sequence ID" value="PPS93468.1"/>
    <property type="molecule type" value="Genomic_DNA"/>
</dbReference>
<evidence type="ECO:0000256" key="2">
    <source>
        <dbReference type="SAM" id="SignalP"/>
    </source>
</evidence>
<dbReference type="VEuPathDB" id="CryptoDB:Chro.50217"/>
<evidence type="ECO:0000313" key="5">
    <source>
        <dbReference type="Proteomes" id="UP001429100"/>
    </source>
</evidence>
<dbReference type="Proteomes" id="UP001429100">
    <property type="component" value="Unassembled WGS sequence"/>
</dbReference>
<dbReference type="VEuPathDB" id="CryptoDB:GY17_00003612"/>
<feature type="compositionally biased region" description="Acidic residues" evidence="1">
    <location>
        <begin position="135"/>
        <end position="160"/>
    </location>
</feature>
<dbReference type="VEuPathDB" id="CryptoDB:CHUDEA5_1660"/>
<organism evidence="3">
    <name type="scientific">Cryptosporidium hominis</name>
    <dbReference type="NCBI Taxonomy" id="237895"/>
    <lineage>
        <taxon>Eukaryota</taxon>
        <taxon>Sar</taxon>
        <taxon>Alveolata</taxon>
        <taxon>Apicomplexa</taxon>
        <taxon>Conoidasida</taxon>
        <taxon>Coccidia</taxon>
        <taxon>Eucoccidiorida</taxon>
        <taxon>Eimeriorina</taxon>
        <taxon>Cryptosporidiidae</taxon>
        <taxon>Cryptosporidium</taxon>
    </lineage>
</organism>
<feature type="signal peptide" evidence="2">
    <location>
        <begin position="1"/>
        <end position="19"/>
    </location>
</feature>
<feature type="region of interest" description="Disordered" evidence="1">
    <location>
        <begin position="196"/>
        <end position="221"/>
    </location>
</feature>
<feature type="region of interest" description="Disordered" evidence="1">
    <location>
        <begin position="119"/>
        <end position="178"/>
    </location>
</feature>
<evidence type="ECO:0000256" key="1">
    <source>
        <dbReference type="SAM" id="MobiDB-lite"/>
    </source>
</evidence>
<reference evidence="4 5" key="3">
    <citation type="submission" date="2017-10" db="EMBL/GenBank/DDBJ databases">
        <title>Consistent, comparative and evidence-based genome annotation and re-annotation for the closely-related species, Cryptosporidium parvum, C. hominis and C. tyzzeri.</title>
        <authorList>
            <person name="Baptista R.P."/>
            <person name="Li Y."/>
            <person name="Sateriale A."/>
            <person name="Striepen B."/>
            <person name="Kissinger J.C."/>
        </authorList>
    </citation>
    <scope>NUCLEOTIDE SEQUENCE [LARGE SCALE GENOMIC DNA]</scope>
    <source>
        <strain evidence="4">30976</strain>
    </source>
</reference>
<reference evidence="3" key="2">
    <citation type="submission" date="2015-08" db="EMBL/GenBank/DDBJ databases">
        <authorList>
            <person name="Babu N.S."/>
            <person name="Beckwith C.J."/>
            <person name="Beseler K.G."/>
            <person name="Brison A."/>
            <person name="Carone J.V."/>
            <person name="Caskin T.P."/>
            <person name="Diamond M."/>
            <person name="Durham M.E."/>
            <person name="Foxe J.M."/>
            <person name="Go M."/>
            <person name="Henderson B.A."/>
            <person name="Jones I.B."/>
            <person name="McGettigan J.A."/>
            <person name="Micheletti S.J."/>
            <person name="Nasrallah M.E."/>
            <person name="Ortiz D."/>
            <person name="Piller C.R."/>
            <person name="Privatt S.R."/>
            <person name="Schneider S.L."/>
            <person name="Sharp S."/>
            <person name="Smith T.C."/>
            <person name="Stanton J.D."/>
            <person name="Ullery H.E."/>
            <person name="Wilson R.J."/>
            <person name="Serrano M.G."/>
            <person name="Buck G."/>
            <person name="Lee V."/>
            <person name="Wang Y."/>
            <person name="Carvalho R."/>
            <person name="Voegtly L."/>
            <person name="Shi R."/>
            <person name="Duckworth R."/>
            <person name="Johnson A."/>
            <person name="Loviza R."/>
            <person name="Walstead R."/>
            <person name="Shah Z."/>
            <person name="Kiflezghi M."/>
            <person name="Wade K."/>
            <person name="Ball S.L."/>
            <person name="Bradley K.W."/>
            <person name="Asai D.J."/>
            <person name="Bowman C.A."/>
            <person name="Russell D.A."/>
            <person name="Pope W.H."/>
            <person name="Jacobs-Sera D."/>
            <person name="Hendrix R.W."/>
            <person name="Hatfull G.F."/>
        </authorList>
    </citation>
    <scope>NUCLEOTIDE SEQUENCE [LARGE SCALE GENOMIC DNA]</scope>
</reference>
<keyword evidence="5" id="KW-1185">Reference proteome</keyword>
<gene>
    <name evidence="3" type="ORF">CHUDEA5_1660</name>
    <name evidence="4" type="ORF">GY17_00003612</name>
</gene>
<feature type="compositionally biased region" description="Polar residues" evidence="1">
    <location>
        <begin position="168"/>
        <end position="178"/>
    </location>
</feature>
<evidence type="ECO:0000313" key="4">
    <source>
        <dbReference type="EMBL" id="PPS93468.1"/>
    </source>
</evidence>
<dbReference type="EMBL" id="LN877951">
    <property type="protein sequence ID" value="CUV06153.1"/>
    <property type="molecule type" value="Genomic_DNA"/>
</dbReference>
<sequence length="316" mass="35136">MKFFVSIKLLFCCIYLVAAINGTKRKRKSIGLTFQKSSYTNSFCSLLGCKDGRGYAGSGDGECYSVTRCTKCKTTNVSESSIAYCSVIPAIQNEVTVFQGFLKASKSGQEILSSSVFMDENSDMSENDEQKTDDSEGSQDYDDNDDDDDDDDDDDGDSDREDAAGINRSYSNKHISTSTSNLKVKSEYSLLELVSQMTESESEEENENLSNLPKSNKSRSKSLLGRIFSRKKKNKPDENQATQFKKTNRFSFNLNSLKNKFRDKNGSNKLNLSSKESDKSTVNQKLKSAQISKGTTIEWEASGSILSERLNKCTVS</sequence>
<proteinExistence type="predicted"/>
<feature type="chain" id="PRO_5006627739" evidence="2">
    <location>
        <begin position="20"/>
        <end position="316"/>
    </location>
</feature>
<dbReference type="Proteomes" id="UP000199752">
    <property type="component" value="Chromosome 5"/>
</dbReference>